<dbReference type="InterPro" id="IPR037066">
    <property type="entry name" value="Plug_dom_sf"/>
</dbReference>
<evidence type="ECO:0000313" key="11">
    <source>
        <dbReference type="EMBL" id="BDD11513.1"/>
    </source>
</evidence>
<keyword evidence="12" id="KW-1185">Reference proteome</keyword>
<evidence type="ECO:0000256" key="1">
    <source>
        <dbReference type="ARBA" id="ARBA00004571"/>
    </source>
</evidence>
<dbReference type="PANTHER" id="PTHR30069">
    <property type="entry name" value="TONB-DEPENDENT OUTER MEMBRANE RECEPTOR"/>
    <property type="match status" value="1"/>
</dbReference>
<dbReference type="NCBIfam" id="TIGR04056">
    <property type="entry name" value="OMP_RagA_SusC"/>
    <property type="match status" value="1"/>
</dbReference>
<organism evidence="11 12">
    <name type="scientific">Fulvitalea axinellae</name>
    <dbReference type="NCBI Taxonomy" id="1182444"/>
    <lineage>
        <taxon>Bacteria</taxon>
        <taxon>Pseudomonadati</taxon>
        <taxon>Bacteroidota</taxon>
        <taxon>Cytophagia</taxon>
        <taxon>Cytophagales</taxon>
        <taxon>Persicobacteraceae</taxon>
        <taxon>Fulvitalea</taxon>
    </lineage>
</organism>
<keyword evidence="3 8" id="KW-1134">Transmembrane beta strand</keyword>
<dbReference type="InterPro" id="IPR039426">
    <property type="entry name" value="TonB-dep_rcpt-like"/>
</dbReference>
<evidence type="ECO:0000256" key="7">
    <source>
        <dbReference type="ARBA" id="ARBA00023237"/>
    </source>
</evidence>
<keyword evidence="7 8" id="KW-0998">Cell outer membrane</keyword>
<dbReference type="InterPro" id="IPR012910">
    <property type="entry name" value="Plug_dom"/>
</dbReference>
<accession>A0AAU9D673</accession>
<dbReference type="KEGG" id="fax:FUAX_39450"/>
<protein>
    <submittedName>
        <fullName evidence="11">SusC/RagA family TonB-linked outer membrane protein</fullName>
    </submittedName>
</protein>
<dbReference type="AlphaFoldDB" id="A0AAU9D673"/>
<name>A0AAU9D673_9BACT</name>
<dbReference type="PANTHER" id="PTHR30069:SF29">
    <property type="entry name" value="HEMOGLOBIN AND HEMOGLOBIN-HAPTOGLOBIN-BINDING PROTEIN 1-RELATED"/>
    <property type="match status" value="1"/>
</dbReference>
<evidence type="ECO:0000256" key="9">
    <source>
        <dbReference type="SAM" id="SignalP"/>
    </source>
</evidence>
<dbReference type="SUPFAM" id="SSF56935">
    <property type="entry name" value="Porins"/>
    <property type="match status" value="1"/>
</dbReference>
<evidence type="ECO:0000256" key="2">
    <source>
        <dbReference type="ARBA" id="ARBA00022448"/>
    </source>
</evidence>
<dbReference type="Gene3D" id="2.40.170.20">
    <property type="entry name" value="TonB-dependent receptor, beta-barrel domain"/>
    <property type="match status" value="1"/>
</dbReference>
<evidence type="ECO:0000313" key="12">
    <source>
        <dbReference type="Proteomes" id="UP001348817"/>
    </source>
</evidence>
<dbReference type="SUPFAM" id="SSF49464">
    <property type="entry name" value="Carboxypeptidase regulatory domain-like"/>
    <property type="match status" value="1"/>
</dbReference>
<evidence type="ECO:0000256" key="4">
    <source>
        <dbReference type="ARBA" id="ARBA00022692"/>
    </source>
</evidence>
<evidence type="ECO:0000256" key="3">
    <source>
        <dbReference type="ARBA" id="ARBA00022452"/>
    </source>
</evidence>
<evidence type="ECO:0000256" key="8">
    <source>
        <dbReference type="PROSITE-ProRule" id="PRU01360"/>
    </source>
</evidence>
<comment type="subcellular location">
    <subcellularLocation>
        <location evidence="1 8">Cell outer membrane</location>
        <topology evidence="1 8">Multi-pass membrane protein</topology>
    </subcellularLocation>
</comment>
<keyword evidence="2 8" id="KW-0813">Transport</keyword>
<feature type="signal peptide" evidence="9">
    <location>
        <begin position="1"/>
        <end position="22"/>
    </location>
</feature>
<dbReference type="Pfam" id="PF07715">
    <property type="entry name" value="Plug"/>
    <property type="match status" value="1"/>
</dbReference>
<dbReference type="PROSITE" id="PS52016">
    <property type="entry name" value="TONB_DEPENDENT_REC_3"/>
    <property type="match status" value="1"/>
</dbReference>
<dbReference type="GO" id="GO:0009279">
    <property type="term" value="C:cell outer membrane"/>
    <property type="evidence" value="ECO:0007669"/>
    <property type="project" value="UniProtKB-SubCell"/>
</dbReference>
<keyword evidence="5 9" id="KW-0732">Signal</keyword>
<dbReference type="EMBL" id="AP025315">
    <property type="protein sequence ID" value="BDD11513.1"/>
    <property type="molecule type" value="Genomic_DNA"/>
</dbReference>
<dbReference type="Gene3D" id="2.170.130.10">
    <property type="entry name" value="TonB-dependent receptor, plug domain"/>
    <property type="match status" value="1"/>
</dbReference>
<keyword evidence="6 8" id="KW-0472">Membrane</keyword>
<evidence type="ECO:0000259" key="10">
    <source>
        <dbReference type="Pfam" id="PF07715"/>
    </source>
</evidence>
<keyword evidence="4 8" id="KW-0812">Transmembrane</keyword>
<evidence type="ECO:0000256" key="6">
    <source>
        <dbReference type="ARBA" id="ARBA00023136"/>
    </source>
</evidence>
<dbReference type="Proteomes" id="UP001348817">
    <property type="component" value="Plasmid pFA1"/>
</dbReference>
<dbReference type="InterPro" id="IPR036942">
    <property type="entry name" value="Beta-barrel_TonB_sf"/>
</dbReference>
<dbReference type="RefSeq" id="WP_338395003.1">
    <property type="nucleotide sequence ID" value="NZ_AP025315.1"/>
</dbReference>
<sequence length="1040" mass="115012">MKNIFVNIILLFAPLFGGYVHAQDKVTGQVRDAEGGGALKGVVVNLLGSDGVSGFTDDEGMYSLPVSSKAEVMLEFAYAGYESRTIYINGRSVINVNLVPAGGADASKRHATSRGSLDSREYAGAAVTLTRDQIMERGYGTLDNALQGMVPGLYAVSRSGTSASGTSMSLRGMSTLSSHTRPLLVVDGVIFETGVGQLSSIDGFTYNPLSNIQIRDIDRVTVIKDGVGANYGALGSNGVILVTTKETESNKTRVDFSANVGVISQPEGALVMDATSFQNYALEQLSNRGYSYSYLQSVYPFLIDQAEGVEKHRYSHNTDWQDLTQRAGTLSDYSVNIQGGDNVASYNISVGYKSNEDVIENAGYESFDFLVNAKVQMTPTLVIKPRVVMSRVDSDLREEGSNGTTNPTLAAIFKSPLTGPFKRSEKGVTMPFYDEVGAFGMSNPVSLVDNAVGEHDNFRVRAGFYASQKIFNNLSLEISEFVDLFSVKEASFIPETGVVSQYNGRARNVMSSTQRDYYSILSEASLKYDKVFANKHHLNANGGLRVLMNKFEEESAVDINSPSDEFVVIGRGNKSLRNLDPVNGDWNMLSFFGNAGYSYKDKYYADLSISVDGSSKFSASERYGYFPVGAVAWRASSEPFLNGLTFLSDLKFRASFGLSGNDDIGYYSSRFYYVGVPMFDINGLQRGGIPSTNLTWEVNKQANFGMDLSLWNDRISLSLDYYDRRGLDLVTYEQPEVYYGSDYLLSNSGEVSNKGFEMALNVGVVRRKDFTLDMGMTLSANKNELVSLGPNALESDSWGRYVVSDIKGGQLISREGSTVNAFFGYETKGVISSTQEAEALNLKHHLGDPFRAGDVLFVDQNGDNIIDENDRVELGDPMPEFFGSFNMRARYKRLRFSMLWDYVYGNEMYNNVRSEMESMDNLWNQSRAVERRWRQEGQQTDMPKATMYDPMGNSRFSDRWIEDASFIRLKNISVSYDFNIKNKVIRSLSAYVVANNVITFTDYLGATPDVAYSQNAMYNGVDYGKVPLTRSMMLGIKLGI</sequence>
<feature type="chain" id="PRO_5043583238" evidence="9">
    <location>
        <begin position="23"/>
        <end position="1040"/>
    </location>
</feature>
<feature type="domain" description="TonB-dependent receptor plug" evidence="10">
    <location>
        <begin position="120"/>
        <end position="239"/>
    </location>
</feature>
<geneLocation type="plasmid" evidence="11 12">
    <name>pFA1</name>
</geneLocation>
<proteinExistence type="inferred from homology"/>
<dbReference type="GO" id="GO:0015344">
    <property type="term" value="F:siderophore uptake transmembrane transporter activity"/>
    <property type="evidence" value="ECO:0007669"/>
    <property type="project" value="TreeGrafter"/>
</dbReference>
<comment type="similarity">
    <text evidence="8">Belongs to the TonB-dependent receptor family.</text>
</comment>
<dbReference type="InterPro" id="IPR023996">
    <property type="entry name" value="TonB-dep_OMP_SusC/RagA"/>
</dbReference>
<dbReference type="InterPro" id="IPR008969">
    <property type="entry name" value="CarboxyPept-like_regulatory"/>
</dbReference>
<evidence type="ECO:0000256" key="5">
    <source>
        <dbReference type="ARBA" id="ARBA00022729"/>
    </source>
</evidence>
<reference evidence="11 12" key="1">
    <citation type="submission" date="2021-12" db="EMBL/GenBank/DDBJ databases">
        <title>Genome sequencing of bacteria with rrn-lacking chromosome and rrn-plasmid.</title>
        <authorList>
            <person name="Anda M."/>
            <person name="Iwasaki W."/>
        </authorList>
    </citation>
    <scope>NUCLEOTIDE SEQUENCE [LARGE SCALE GENOMIC DNA]</scope>
    <source>
        <strain evidence="11 12">DSM 100852</strain>
        <plasmid evidence="11 12">pFA1</plasmid>
    </source>
</reference>
<gene>
    <name evidence="11" type="ORF">FUAX_39450</name>
</gene>
<dbReference type="GO" id="GO:0044718">
    <property type="term" value="P:siderophore transmembrane transport"/>
    <property type="evidence" value="ECO:0007669"/>
    <property type="project" value="TreeGrafter"/>
</dbReference>
<keyword evidence="11" id="KW-0614">Plasmid</keyword>